<evidence type="ECO:0000313" key="1">
    <source>
        <dbReference type="EMBL" id="SHO43405.1"/>
    </source>
</evidence>
<keyword evidence="2" id="KW-1185">Reference proteome</keyword>
<protein>
    <submittedName>
        <fullName evidence="1">Uncharacterized protein</fullName>
    </submittedName>
</protein>
<organism evidence="1 2">
    <name type="scientific">Nitrosotalea sinensis</name>
    <dbReference type="NCBI Taxonomy" id="1499975"/>
    <lineage>
        <taxon>Archaea</taxon>
        <taxon>Nitrososphaerota</taxon>
        <taxon>Nitrososphaeria</taxon>
        <taxon>Nitrosotaleales</taxon>
        <taxon>Nitrosotaleaceae</taxon>
        <taxon>Nitrosotalea</taxon>
    </lineage>
</organism>
<reference evidence="2" key="1">
    <citation type="submission" date="2016-12" db="EMBL/GenBank/DDBJ databases">
        <authorList>
            <person name="Herbold C."/>
        </authorList>
    </citation>
    <scope>NUCLEOTIDE SEQUENCE [LARGE SCALE GENOMIC DNA]</scope>
</reference>
<name>A0A2H1EF83_9ARCH</name>
<dbReference type="EMBL" id="FRFC01000003">
    <property type="protein sequence ID" value="SHO43405.1"/>
    <property type="molecule type" value="Genomic_DNA"/>
</dbReference>
<dbReference type="Proteomes" id="UP000232412">
    <property type="component" value="Unassembled WGS sequence"/>
</dbReference>
<proteinExistence type="predicted"/>
<dbReference type="AlphaFoldDB" id="A0A2H1EF83"/>
<accession>A0A2H1EF83</accession>
<sequence>MSAHLVRASYFCMIEFFTISKNRQNYGDFSNALYNNAHRSDNYELCSFKVNDGCCICYQLKLQHKDSVL</sequence>
<gene>
    <name evidence="1" type="ORF">NSIN_20050</name>
</gene>
<evidence type="ECO:0000313" key="2">
    <source>
        <dbReference type="Proteomes" id="UP000232412"/>
    </source>
</evidence>